<dbReference type="EMBL" id="QPJS01000001">
    <property type="protein sequence ID" value="RCX04869.1"/>
    <property type="molecule type" value="Genomic_DNA"/>
</dbReference>
<evidence type="ECO:0000313" key="2">
    <source>
        <dbReference type="Proteomes" id="UP000253517"/>
    </source>
</evidence>
<evidence type="ECO:0008006" key="3">
    <source>
        <dbReference type="Google" id="ProtNLM"/>
    </source>
</evidence>
<reference evidence="1 2" key="1">
    <citation type="submission" date="2018-07" db="EMBL/GenBank/DDBJ databases">
        <title>Genomic Encyclopedia of Type Strains, Phase IV (KMG-IV): sequencing the most valuable type-strain genomes for metagenomic binning, comparative biology and taxonomic classification.</title>
        <authorList>
            <person name="Goeker M."/>
        </authorList>
    </citation>
    <scope>NUCLEOTIDE SEQUENCE [LARGE SCALE GENOMIC DNA]</scope>
    <source>
        <strain evidence="1 2">DSM 21410</strain>
    </source>
</reference>
<dbReference type="InterPro" id="IPR047690">
    <property type="entry name" value="IPExxxVDY_fam"/>
</dbReference>
<comment type="caution">
    <text evidence="1">The sequence shown here is derived from an EMBL/GenBank/DDBJ whole genome shotgun (WGS) entry which is preliminary data.</text>
</comment>
<keyword evidence="2" id="KW-1185">Reference proteome</keyword>
<dbReference type="RefSeq" id="WP_114365524.1">
    <property type="nucleotide sequence ID" value="NZ_BHZF01000001.1"/>
</dbReference>
<accession>A0A369A6G9</accession>
<proteinExistence type="predicted"/>
<evidence type="ECO:0000313" key="1">
    <source>
        <dbReference type="EMBL" id="RCX04869.1"/>
    </source>
</evidence>
<dbReference type="NCBIfam" id="NF033205">
    <property type="entry name" value="IPExxxVDY"/>
    <property type="match status" value="1"/>
</dbReference>
<dbReference type="Proteomes" id="UP000253517">
    <property type="component" value="Unassembled WGS sequence"/>
</dbReference>
<dbReference type="AlphaFoldDB" id="A0A369A6G9"/>
<protein>
    <recommendedName>
        <fullName evidence="3">IPExxxVDY family protein</fullName>
    </recommendedName>
</protein>
<sequence length="161" mass="18617">MKRNILQLSDTEPQFQCLQIFTALKDYQLAFHINSTLDICLHRIPDHTLLHKNGQEYHFSAFSYDDPDRLSVWMLVSNLSAPQPLPPGSTPTQSDLFSNSDTESKTHLIPDHKQVNYWLLLSSTDVDISAETHALRQLPLITHIQPFDPSRSKYWSHLLFF</sequence>
<name>A0A369A6G9_9FLAO</name>
<organism evidence="1 2">
    <name type="scientific">Schleiferia thermophila</name>
    <dbReference type="NCBI Taxonomy" id="884107"/>
    <lineage>
        <taxon>Bacteria</taxon>
        <taxon>Pseudomonadati</taxon>
        <taxon>Bacteroidota</taxon>
        <taxon>Flavobacteriia</taxon>
        <taxon>Flavobacteriales</taxon>
        <taxon>Schleiferiaceae</taxon>
        <taxon>Schleiferia</taxon>
    </lineage>
</organism>
<gene>
    <name evidence="1" type="ORF">DES35_101139</name>
</gene>